<comment type="caution">
    <text evidence="3">The sequence shown here is derived from an EMBL/GenBank/DDBJ whole genome shotgun (WGS) entry which is preliminary data.</text>
</comment>
<dbReference type="AlphaFoldDB" id="A0A8J5QEY2"/>
<dbReference type="OrthoDB" id="28413at2759"/>
<dbReference type="InterPro" id="IPR001849">
    <property type="entry name" value="PH_domain"/>
</dbReference>
<protein>
    <submittedName>
        <fullName evidence="3">LMO1</fullName>
    </submittedName>
</protein>
<sequence>MTDSSRTINHKLNEILSKYSTSKTKLPTSTALNYASTLRTNIMGKDKQEKVNSIVVMAKLLDCIIGTDAASNQFVTILDVDLFKTLLSIISVNMSIETYKAILKIMVFAISGTVYEVNKDESLSKYLPIYYSLIEYLDVIDVFTIKVYSPDYKVTLSTIKLINDLINKALKFKYQGIITILAKLKQANFFNMVNSLLFEIDDKSILIAIENLKTSYYNITMYLSDLTFDLTHDSHEHLLNGLFDILQVSLNEYGTPATIEEFIQTGFSDNPKQFILDNFTILLAMNLQIFLKDPNFTFKKRFHEELMMSEHKRTFPFYLFLVKATAMWLDVIQQPNKYPNIYKSILTWEVMIYYTMNNCLILWQETLAQLENSLDIDKIFQLLYSDLDSIESELSTSSILGGSMHQSIEECLDITSKSAEGMRHTQATNLYTKQTSLWNSKFTAFNKNLAKEVLDFVAEQRVAQLLKGSWVYTDTYGESIFRVKESTKKSNTTTSSLSKYYFITLSPNRQYVYYKDFMARTTTNPTFAEMEERGIRIADIKDLKSAKVGDFIGEAEKRKSSKLISIKGTISYERISFMNSAGKPLLSFYTDSEVNKYVWLDGLMMLMGRIRTGEQLSTETAKQIDSLVDIRRRTQLLALEYDGNEVHDKDGSVLPEPEQEQQQQQEQEQQGEEGKKVEEYEDEDELYDLDELSNVTRDFVYVSATS</sequence>
<organism evidence="3 4">
    <name type="scientific">[Candida] subhashii</name>
    <dbReference type="NCBI Taxonomy" id="561895"/>
    <lineage>
        <taxon>Eukaryota</taxon>
        <taxon>Fungi</taxon>
        <taxon>Dikarya</taxon>
        <taxon>Ascomycota</taxon>
        <taxon>Saccharomycotina</taxon>
        <taxon>Pichiomycetes</taxon>
        <taxon>Debaryomycetaceae</taxon>
        <taxon>Spathaspora</taxon>
    </lineage>
</organism>
<reference evidence="3 4" key="1">
    <citation type="journal article" date="2021" name="DNA Res.">
        <title>Genome analysis of Candida subhashii reveals its hybrid nature and dual mitochondrial genome conformations.</title>
        <authorList>
            <person name="Mixao V."/>
            <person name="Hegedusova E."/>
            <person name="Saus E."/>
            <person name="Pryszcz L.P."/>
            <person name="Cillingova A."/>
            <person name="Nosek J."/>
            <person name="Gabaldon T."/>
        </authorList>
    </citation>
    <scope>NUCLEOTIDE SEQUENCE [LARGE SCALE GENOMIC DNA]</scope>
    <source>
        <strain evidence="3 4">CBS 10753</strain>
    </source>
</reference>
<dbReference type="Pfam" id="PF16457">
    <property type="entry name" value="PH_12"/>
    <property type="match status" value="1"/>
</dbReference>
<keyword evidence="4" id="KW-1185">Reference proteome</keyword>
<dbReference type="EMBL" id="JAGSYN010000276">
    <property type="protein sequence ID" value="KAG7660637.1"/>
    <property type="molecule type" value="Genomic_DNA"/>
</dbReference>
<evidence type="ECO:0000313" key="4">
    <source>
        <dbReference type="Proteomes" id="UP000694255"/>
    </source>
</evidence>
<evidence type="ECO:0000259" key="2">
    <source>
        <dbReference type="Pfam" id="PF16457"/>
    </source>
</evidence>
<feature type="compositionally biased region" description="Low complexity" evidence="1">
    <location>
        <begin position="653"/>
        <end position="668"/>
    </location>
</feature>
<feature type="compositionally biased region" description="Acidic residues" evidence="1">
    <location>
        <begin position="679"/>
        <end position="691"/>
    </location>
</feature>
<gene>
    <name evidence="3" type="ORF">J8A68_005903</name>
</gene>
<proteinExistence type="predicted"/>
<feature type="region of interest" description="Disordered" evidence="1">
    <location>
        <begin position="646"/>
        <end position="691"/>
    </location>
</feature>
<name>A0A8J5QEY2_9ASCO</name>
<dbReference type="RefSeq" id="XP_049260870.1">
    <property type="nucleotide sequence ID" value="XM_049410020.1"/>
</dbReference>
<evidence type="ECO:0000313" key="3">
    <source>
        <dbReference type="EMBL" id="KAG7660637.1"/>
    </source>
</evidence>
<evidence type="ECO:0000256" key="1">
    <source>
        <dbReference type="SAM" id="MobiDB-lite"/>
    </source>
</evidence>
<feature type="domain" description="PH" evidence="2">
    <location>
        <begin position="457"/>
        <end position="608"/>
    </location>
</feature>
<accession>A0A8J5QEY2</accession>
<dbReference type="GeneID" id="73472703"/>
<dbReference type="Proteomes" id="UP000694255">
    <property type="component" value="Unassembled WGS sequence"/>
</dbReference>